<keyword evidence="5" id="KW-0963">Cytoplasm</keyword>
<evidence type="ECO:0000256" key="2">
    <source>
        <dbReference type="ARBA" id="ARBA00022679"/>
    </source>
</evidence>
<reference evidence="6 7" key="1">
    <citation type="submission" date="2020-07" db="EMBL/GenBank/DDBJ databases">
        <authorList>
            <person name="Li M."/>
        </authorList>
    </citation>
    <scope>NUCLEOTIDE SEQUENCE [LARGE SCALE GENOMIC DNA]</scope>
    <source>
        <strain evidence="6 7">DSM 23284</strain>
    </source>
</reference>
<sequence>MRVHLACIGRLKSGPERDLFDRYADRARKAGRALGLTLSPVIELPEARGPRAEDRKAAEAEALLDTLPAGAVIVALDEGGKTMTSERFAQMLERHKDTGSSDLALVIGGPDGHGEALLQASRMSLALGPMTWPHQIARVLICEQVYRAITILSGHPYHRT</sequence>
<dbReference type="EC" id="2.1.1.177" evidence="5"/>
<proteinExistence type="inferred from homology"/>
<feature type="binding site" evidence="5">
    <location>
        <position position="76"/>
    </location>
    <ligand>
        <name>S-adenosyl-L-methionine</name>
        <dbReference type="ChEBI" id="CHEBI:59789"/>
    </ligand>
</feature>
<dbReference type="Gene3D" id="3.40.1280.10">
    <property type="match status" value="1"/>
</dbReference>
<feature type="binding site" evidence="5">
    <location>
        <position position="108"/>
    </location>
    <ligand>
        <name>S-adenosyl-L-methionine</name>
        <dbReference type="ChEBI" id="CHEBI:59789"/>
    </ligand>
</feature>
<protein>
    <recommendedName>
        <fullName evidence="5">Ribosomal RNA large subunit methyltransferase H</fullName>
        <ecNumber evidence="5">2.1.1.177</ecNumber>
    </recommendedName>
    <alternativeName>
        <fullName evidence="5">23S rRNA (pseudouridine1915-N3)-methyltransferase</fullName>
    </alternativeName>
    <alternativeName>
        <fullName evidence="5">23S rRNA m3Psi1915 methyltransferase</fullName>
    </alternativeName>
    <alternativeName>
        <fullName evidence="5">rRNA (pseudouridine-N3-)-methyltransferase RlmH</fullName>
    </alternativeName>
</protein>
<comment type="function">
    <text evidence="5">Specifically methylates the pseudouridine at position 1915 (m3Psi1915) in 23S rRNA.</text>
</comment>
<dbReference type="SUPFAM" id="SSF75217">
    <property type="entry name" value="alpha/beta knot"/>
    <property type="match status" value="1"/>
</dbReference>
<dbReference type="Pfam" id="PF02590">
    <property type="entry name" value="SPOUT_MTase"/>
    <property type="match status" value="1"/>
</dbReference>
<dbReference type="GO" id="GO:0005737">
    <property type="term" value="C:cytoplasm"/>
    <property type="evidence" value="ECO:0007669"/>
    <property type="project" value="UniProtKB-SubCell"/>
</dbReference>
<dbReference type="Proteomes" id="UP000559404">
    <property type="component" value="Unassembled WGS sequence"/>
</dbReference>
<dbReference type="GO" id="GO:0070038">
    <property type="term" value="F:rRNA (pseudouridine-N3-)-methyltransferase activity"/>
    <property type="evidence" value="ECO:0007669"/>
    <property type="project" value="UniProtKB-UniRule"/>
</dbReference>
<comment type="subunit">
    <text evidence="5">Homodimer.</text>
</comment>
<keyword evidence="7" id="KW-1185">Reference proteome</keyword>
<keyword evidence="3 5" id="KW-0949">S-adenosyl-L-methionine</keyword>
<reference evidence="6 7" key="2">
    <citation type="submission" date="2020-08" db="EMBL/GenBank/DDBJ databases">
        <title>Stappia taiwanensis sp. nov., isolated from a coastal thermal spring.</title>
        <authorList>
            <person name="Kampfer P."/>
        </authorList>
    </citation>
    <scope>NUCLEOTIDE SEQUENCE [LARGE SCALE GENOMIC DNA]</scope>
    <source>
        <strain evidence="6 7">DSM 23284</strain>
    </source>
</reference>
<gene>
    <name evidence="5 6" type="primary">rlmH</name>
    <name evidence="6" type="ORF">H1W37_17620</name>
</gene>
<dbReference type="PIRSF" id="PIRSF004505">
    <property type="entry name" value="MT_bac"/>
    <property type="match status" value="1"/>
</dbReference>
<dbReference type="AlphaFoldDB" id="A0A838XSZ8"/>
<evidence type="ECO:0000256" key="4">
    <source>
        <dbReference type="ARBA" id="ARBA00038303"/>
    </source>
</evidence>
<dbReference type="NCBIfam" id="NF000989">
    <property type="entry name" value="PRK00103.2-3"/>
    <property type="match status" value="1"/>
</dbReference>
<evidence type="ECO:0000256" key="1">
    <source>
        <dbReference type="ARBA" id="ARBA00022603"/>
    </source>
</evidence>
<dbReference type="RefSeq" id="WP_181761674.1">
    <property type="nucleotide sequence ID" value="NZ_BMCR01000007.1"/>
</dbReference>
<keyword evidence="1 5" id="KW-0489">Methyltransferase</keyword>
<evidence type="ECO:0000313" key="7">
    <source>
        <dbReference type="Proteomes" id="UP000559404"/>
    </source>
</evidence>
<feature type="binding site" evidence="5">
    <location>
        <begin position="127"/>
        <end position="132"/>
    </location>
    <ligand>
        <name>S-adenosyl-L-methionine</name>
        <dbReference type="ChEBI" id="CHEBI:59789"/>
    </ligand>
</feature>
<dbReference type="EMBL" id="JACEON010000019">
    <property type="protein sequence ID" value="MBA4613482.1"/>
    <property type="molecule type" value="Genomic_DNA"/>
</dbReference>
<evidence type="ECO:0000256" key="5">
    <source>
        <dbReference type="HAMAP-Rule" id="MF_00658"/>
    </source>
</evidence>
<organism evidence="6 7">
    <name type="scientific">Stappia taiwanensis</name>
    <dbReference type="NCBI Taxonomy" id="992267"/>
    <lineage>
        <taxon>Bacteria</taxon>
        <taxon>Pseudomonadati</taxon>
        <taxon>Pseudomonadota</taxon>
        <taxon>Alphaproteobacteria</taxon>
        <taxon>Hyphomicrobiales</taxon>
        <taxon>Stappiaceae</taxon>
        <taxon>Stappia</taxon>
    </lineage>
</organism>
<evidence type="ECO:0000313" key="6">
    <source>
        <dbReference type="EMBL" id="MBA4613482.1"/>
    </source>
</evidence>
<keyword evidence="2 5" id="KW-0808">Transferase</keyword>
<dbReference type="PANTHER" id="PTHR33603">
    <property type="entry name" value="METHYLTRANSFERASE"/>
    <property type="match status" value="1"/>
</dbReference>
<accession>A0A838XSZ8</accession>
<comment type="caution">
    <text evidence="6">The sequence shown here is derived from an EMBL/GenBank/DDBJ whole genome shotgun (WGS) entry which is preliminary data.</text>
</comment>
<dbReference type="InterPro" id="IPR029028">
    <property type="entry name" value="Alpha/beta_knot_MTases"/>
</dbReference>
<dbReference type="HAMAP" id="MF_00658">
    <property type="entry name" value="23SrRNA_methyltr_H"/>
    <property type="match status" value="1"/>
</dbReference>
<dbReference type="InterPro" id="IPR003742">
    <property type="entry name" value="RlmH-like"/>
</dbReference>
<dbReference type="PANTHER" id="PTHR33603:SF1">
    <property type="entry name" value="RIBOSOMAL RNA LARGE SUBUNIT METHYLTRANSFERASE H"/>
    <property type="match status" value="1"/>
</dbReference>
<name>A0A838XSZ8_9HYPH</name>
<dbReference type="InterPro" id="IPR029026">
    <property type="entry name" value="tRNA_m1G_MTases_N"/>
</dbReference>
<dbReference type="CDD" id="cd18081">
    <property type="entry name" value="RlmH-like"/>
    <property type="match status" value="1"/>
</dbReference>
<keyword evidence="5" id="KW-0698">rRNA processing</keyword>
<comment type="subcellular location">
    <subcellularLocation>
        <location evidence="5">Cytoplasm</location>
    </subcellularLocation>
</comment>
<evidence type="ECO:0000256" key="3">
    <source>
        <dbReference type="ARBA" id="ARBA00022691"/>
    </source>
</evidence>
<comment type="catalytic activity">
    <reaction evidence="5">
        <text>pseudouridine(1915) in 23S rRNA + S-adenosyl-L-methionine = N(3)-methylpseudouridine(1915) in 23S rRNA + S-adenosyl-L-homocysteine + H(+)</text>
        <dbReference type="Rhea" id="RHEA:42752"/>
        <dbReference type="Rhea" id="RHEA-COMP:10221"/>
        <dbReference type="Rhea" id="RHEA-COMP:10222"/>
        <dbReference type="ChEBI" id="CHEBI:15378"/>
        <dbReference type="ChEBI" id="CHEBI:57856"/>
        <dbReference type="ChEBI" id="CHEBI:59789"/>
        <dbReference type="ChEBI" id="CHEBI:65314"/>
        <dbReference type="ChEBI" id="CHEBI:74486"/>
        <dbReference type="EC" id="2.1.1.177"/>
    </reaction>
</comment>
<comment type="similarity">
    <text evidence="4 5">Belongs to the RNA methyltransferase RlmH family.</text>
</comment>